<dbReference type="InterPro" id="IPR053165">
    <property type="entry name" value="HSI-I_assembly_Hcp1"/>
</dbReference>
<evidence type="ECO:0000313" key="1">
    <source>
        <dbReference type="EMBL" id="MFD0944908.1"/>
    </source>
</evidence>
<keyword evidence="2" id="KW-1185">Reference proteome</keyword>
<dbReference type="PANTHER" id="PTHR36152:SF1">
    <property type="entry name" value="UBIQUITIN-LIKE DOMAIN-CONTAINING PROTEIN"/>
    <property type="match status" value="1"/>
</dbReference>
<dbReference type="InterPro" id="IPR008514">
    <property type="entry name" value="T6SS_Hcp"/>
</dbReference>
<dbReference type="Gene3D" id="2.30.110.20">
    <property type="entry name" value="Hcp1-like"/>
    <property type="match status" value="1"/>
</dbReference>
<reference evidence="2" key="1">
    <citation type="journal article" date="2019" name="Int. J. Syst. Evol. Microbiol.">
        <title>The Global Catalogue of Microorganisms (GCM) 10K type strain sequencing project: providing services to taxonomists for standard genome sequencing and annotation.</title>
        <authorList>
            <consortium name="The Broad Institute Genomics Platform"/>
            <consortium name="The Broad Institute Genome Sequencing Center for Infectious Disease"/>
            <person name="Wu L."/>
            <person name="Ma J."/>
        </authorList>
    </citation>
    <scope>NUCLEOTIDE SEQUENCE [LARGE SCALE GENOMIC DNA]</scope>
    <source>
        <strain evidence="2">CCUG 62982</strain>
    </source>
</reference>
<dbReference type="Proteomes" id="UP001596977">
    <property type="component" value="Unassembled WGS sequence"/>
</dbReference>
<name>A0ABW3H0D8_9SPHN</name>
<sequence length="146" mass="15477">MGNTVLKFDSGFLPRANEAGITVLSWNIGFHNGSKPAAQTYEFATHGQLAITRRADGVTPLLLRHCLNGREVPRATLAVAGEDGNPALRLTLEGVIIASYDVAGDGAGMPLETIGLAYRKITVAAPGPRETSVPDVFHDLVRQEVG</sequence>
<dbReference type="Pfam" id="PF05638">
    <property type="entry name" value="T6SS_HCP"/>
    <property type="match status" value="1"/>
</dbReference>
<gene>
    <name evidence="1" type="ORF">ACFQ1E_01000</name>
</gene>
<dbReference type="PANTHER" id="PTHR36152">
    <property type="entry name" value="CYTOPLASMIC PROTEIN-RELATED"/>
    <property type="match status" value="1"/>
</dbReference>
<dbReference type="SUPFAM" id="SSF141452">
    <property type="entry name" value="Hcp1-like"/>
    <property type="match status" value="1"/>
</dbReference>
<accession>A0ABW3H0D8</accession>
<organism evidence="1 2">
    <name type="scientific">Sphingomonas canadensis</name>
    <dbReference type="NCBI Taxonomy" id="1219257"/>
    <lineage>
        <taxon>Bacteria</taxon>
        <taxon>Pseudomonadati</taxon>
        <taxon>Pseudomonadota</taxon>
        <taxon>Alphaproteobacteria</taxon>
        <taxon>Sphingomonadales</taxon>
        <taxon>Sphingomonadaceae</taxon>
        <taxon>Sphingomonas</taxon>
    </lineage>
</organism>
<dbReference type="EMBL" id="JBHTJG010000001">
    <property type="protein sequence ID" value="MFD0944908.1"/>
    <property type="molecule type" value="Genomic_DNA"/>
</dbReference>
<dbReference type="InterPro" id="IPR036624">
    <property type="entry name" value="Hcp1-lik_sf"/>
</dbReference>
<evidence type="ECO:0000313" key="2">
    <source>
        <dbReference type="Proteomes" id="UP001596977"/>
    </source>
</evidence>
<protein>
    <submittedName>
        <fullName evidence="1">Type VI secretion system tube protein Hcp</fullName>
    </submittedName>
</protein>
<comment type="caution">
    <text evidence="1">The sequence shown here is derived from an EMBL/GenBank/DDBJ whole genome shotgun (WGS) entry which is preliminary data.</text>
</comment>
<proteinExistence type="predicted"/>